<sequence length="260" mass="27824">MRRLTGRYFGPCIRVRRDSDNATTDIGFTVSGDLNVAGLLAFTGGASGFVATWYDQMDAAPLMRDIPEAQPQIVRSGVLLTMPTSRNRPVISTNGGIDSAGGQDMATATPAASLTFEQPFARSSVVTFEEPVGSEFFPILLESNNSPVELYETATGAYAMYAYDVDRFSAIIGITPGRSGVILEYYNRTDSWCLFNGVKRQGSVGAGGLGSNFLGIGGYGWLSGVRNIAALYGEVSVFPEGLSEADQNLLTADQKTYWGT</sequence>
<name>A0A1H1GXW6_9BURK</name>
<evidence type="ECO:0000313" key="2">
    <source>
        <dbReference type="Proteomes" id="UP000199365"/>
    </source>
</evidence>
<accession>A0A1H1GXW6</accession>
<dbReference type="EMBL" id="FNKX01000001">
    <property type="protein sequence ID" value="SDR18000.1"/>
    <property type="molecule type" value="Genomic_DNA"/>
</dbReference>
<dbReference type="Gene3D" id="2.60.120.200">
    <property type="match status" value="1"/>
</dbReference>
<dbReference type="STRING" id="157910.SAMN05445850_3148"/>
<gene>
    <name evidence="1" type="ORF">SAMN05445850_3148</name>
</gene>
<reference evidence="2" key="1">
    <citation type="submission" date="2016-10" db="EMBL/GenBank/DDBJ databases">
        <authorList>
            <person name="Varghese N."/>
            <person name="Submissions S."/>
        </authorList>
    </citation>
    <scope>NUCLEOTIDE SEQUENCE [LARGE SCALE GENOMIC DNA]</scope>
    <source>
        <strain evidence="2">DUS833</strain>
    </source>
</reference>
<dbReference type="AlphaFoldDB" id="A0A1H1GXW6"/>
<dbReference type="RefSeq" id="WP_167368646.1">
    <property type="nucleotide sequence ID" value="NZ_FNKX01000001.1"/>
</dbReference>
<proteinExistence type="predicted"/>
<protein>
    <submittedName>
        <fullName evidence="1">Alpha-L-arabinofuranosidase B, catalytic</fullName>
    </submittedName>
</protein>
<evidence type="ECO:0000313" key="1">
    <source>
        <dbReference type="EMBL" id="SDR18000.1"/>
    </source>
</evidence>
<dbReference type="Proteomes" id="UP000199365">
    <property type="component" value="Unassembled WGS sequence"/>
</dbReference>
<organism evidence="1 2">
    <name type="scientific">Paraburkholderia tuberum</name>
    <dbReference type="NCBI Taxonomy" id="157910"/>
    <lineage>
        <taxon>Bacteria</taxon>
        <taxon>Pseudomonadati</taxon>
        <taxon>Pseudomonadota</taxon>
        <taxon>Betaproteobacteria</taxon>
        <taxon>Burkholderiales</taxon>
        <taxon>Burkholderiaceae</taxon>
        <taxon>Paraburkholderia</taxon>
    </lineage>
</organism>
<keyword evidence="2" id="KW-1185">Reference proteome</keyword>